<organism evidence="2 3">
    <name type="scientific">Paramuricea clavata</name>
    <name type="common">Red gorgonian</name>
    <name type="synonym">Violescent sea-whip</name>
    <dbReference type="NCBI Taxonomy" id="317549"/>
    <lineage>
        <taxon>Eukaryota</taxon>
        <taxon>Metazoa</taxon>
        <taxon>Cnidaria</taxon>
        <taxon>Anthozoa</taxon>
        <taxon>Octocorallia</taxon>
        <taxon>Malacalcyonacea</taxon>
        <taxon>Plexauridae</taxon>
        <taxon>Paramuricea</taxon>
    </lineage>
</organism>
<gene>
    <name evidence="2" type="ORF">PACLA_8A089720</name>
</gene>
<comment type="caution">
    <text evidence="2">The sequence shown here is derived from an EMBL/GenBank/DDBJ whole genome shotgun (WGS) entry which is preliminary data.</text>
</comment>
<dbReference type="EMBL" id="CACRXK020012398">
    <property type="protein sequence ID" value="CAB4023254.1"/>
    <property type="molecule type" value="Genomic_DNA"/>
</dbReference>
<protein>
    <submittedName>
        <fullName evidence="2">Uncharacterized protein</fullName>
    </submittedName>
</protein>
<dbReference type="InterPro" id="IPR002999">
    <property type="entry name" value="Tudor"/>
</dbReference>
<accession>A0A7D9L453</accession>
<dbReference type="Proteomes" id="UP001152795">
    <property type="component" value="Unassembled WGS sequence"/>
</dbReference>
<feature type="non-terminal residue" evidence="2">
    <location>
        <position position="115"/>
    </location>
</feature>
<evidence type="ECO:0000313" key="2">
    <source>
        <dbReference type="EMBL" id="CAB4023254.1"/>
    </source>
</evidence>
<evidence type="ECO:0000313" key="3">
    <source>
        <dbReference type="Proteomes" id="UP001152795"/>
    </source>
</evidence>
<feature type="region of interest" description="Disordered" evidence="1">
    <location>
        <begin position="93"/>
        <end position="115"/>
    </location>
</feature>
<sequence length="115" mass="13374">YYLARIIKVEVRLRSCIVIFHDTGRQETINWSSLFPLDMQANSDHSFHFQRSPFPHASPAPIQNWCMQQGPSFTPQFNHSRPTIPGNHAVQDSVMRQHSQRPTQAFYRPPRGTKD</sequence>
<name>A0A7D9L453_PARCT</name>
<feature type="compositionally biased region" description="Polar residues" evidence="1">
    <location>
        <begin position="94"/>
        <end position="103"/>
    </location>
</feature>
<proteinExistence type="predicted"/>
<dbReference type="PROSITE" id="PS50304">
    <property type="entry name" value="TUDOR"/>
    <property type="match status" value="1"/>
</dbReference>
<dbReference type="AlphaFoldDB" id="A0A7D9L453"/>
<reference evidence="2" key="1">
    <citation type="submission" date="2020-04" db="EMBL/GenBank/DDBJ databases">
        <authorList>
            <person name="Alioto T."/>
            <person name="Alioto T."/>
            <person name="Gomez Garrido J."/>
        </authorList>
    </citation>
    <scope>NUCLEOTIDE SEQUENCE</scope>
    <source>
        <strain evidence="2">A484AB</strain>
    </source>
</reference>
<evidence type="ECO:0000256" key="1">
    <source>
        <dbReference type="SAM" id="MobiDB-lite"/>
    </source>
</evidence>
<keyword evidence="3" id="KW-1185">Reference proteome</keyword>